<sequence length="410" mass="44518" precursor="true">MIRYAWLFCLLLPCAASAEQPNWNQFRGPAGDGHATAVNLPVELSETKNLVWKTAIRGKAWSSPVAWGDQIWLTTAPEDGKQLSLLCVDFKTGEIIKDIVVFDNPDPAFCHGMNSYATPTPVIEEGRIYVHYGSAGTAAVDTASGEVLWTRRDLPCDHFRGAASSPIVFEDLLIIPFDGFDVQYVAALNKKDGTTAWKTPRTFDFGTKNGDNKKAYCTPAVFEVNGSPQLVCPAAVATETLDPRTGKLLWTVFHGGMNASARPLYGEGLIFITNGMGRMVAAAPPAAGSDEAEVAWESSKGVPKKASLLLIDGLLYMAADTGVVSCVEPKTGDVIWSERLVKEYAASPLYADGRIYLFGREGEIHVLQPGREFKLLAETKLANGFMASPAVVDDSILVRSTSDLYRFEKP</sequence>
<dbReference type="KEGG" id="lcre:Pla8534_65360"/>
<organism evidence="3 4">
    <name type="scientific">Lignipirellula cremea</name>
    <dbReference type="NCBI Taxonomy" id="2528010"/>
    <lineage>
        <taxon>Bacteria</taxon>
        <taxon>Pseudomonadati</taxon>
        <taxon>Planctomycetota</taxon>
        <taxon>Planctomycetia</taxon>
        <taxon>Pirellulales</taxon>
        <taxon>Pirellulaceae</taxon>
        <taxon>Lignipirellula</taxon>
    </lineage>
</organism>
<feature type="chain" id="PRO_5022169488" evidence="1">
    <location>
        <begin position="19"/>
        <end position="410"/>
    </location>
</feature>
<reference evidence="3 4" key="1">
    <citation type="submission" date="2019-02" db="EMBL/GenBank/DDBJ databases">
        <title>Deep-cultivation of Planctomycetes and their phenomic and genomic characterization uncovers novel biology.</title>
        <authorList>
            <person name="Wiegand S."/>
            <person name="Jogler M."/>
            <person name="Boedeker C."/>
            <person name="Pinto D."/>
            <person name="Vollmers J."/>
            <person name="Rivas-Marin E."/>
            <person name="Kohn T."/>
            <person name="Peeters S.H."/>
            <person name="Heuer A."/>
            <person name="Rast P."/>
            <person name="Oberbeckmann S."/>
            <person name="Bunk B."/>
            <person name="Jeske O."/>
            <person name="Meyerdierks A."/>
            <person name="Storesund J.E."/>
            <person name="Kallscheuer N."/>
            <person name="Luecker S."/>
            <person name="Lage O.M."/>
            <person name="Pohl T."/>
            <person name="Merkel B.J."/>
            <person name="Hornburger P."/>
            <person name="Mueller R.-W."/>
            <person name="Bruemmer F."/>
            <person name="Labrenz M."/>
            <person name="Spormann A.M."/>
            <person name="Op den Camp H."/>
            <person name="Overmann J."/>
            <person name="Amann R."/>
            <person name="Jetten M.S.M."/>
            <person name="Mascher T."/>
            <person name="Medema M.H."/>
            <person name="Devos D.P."/>
            <person name="Kaster A.-K."/>
            <person name="Ovreas L."/>
            <person name="Rohde M."/>
            <person name="Galperin M.Y."/>
            <person name="Jogler C."/>
        </authorList>
    </citation>
    <scope>NUCLEOTIDE SEQUENCE [LARGE SCALE GENOMIC DNA]</scope>
    <source>
        <strain evidence="3 4">Pla85_3_4</strain>
    </source>
</reference>
<proteinExistence type="predicted"/>
<dbReference type="AlphaFoldDB" id="A0A518E3K1"/>
<dbReference type="PANTHER" id="PTHR34512:SF30">
    <property type="entry name" value="OUTER MEMBRANE PROTEIN ASSEMBLY FACTOR BAMB"/>
    <property type="match status" value="1"/>
</dbReference>
<feature type="domain" description="Pyrrolo-quinoline quinone repeat" evidence="2">
    <location>
        <begin position="241"/>
        <end position="362"/>
    </location>
</feature>
<dbReference type="InterPro" id="IPR015943">
    <property type="entry name" value="WD40/YVTN_repeat-like_dom_sf"/>
</dbReference>
<evidence type="ECO:0000256" key="1">
    <source>
        <dbReference type="SAM" id="SignalP"/>
    </source>
</evidence>
<dbReference type="InterPro" id="IPR011047">
    <property type="entry name" value="Quinoprotein_ADH-like_sf"/>
</dbReference>
<protein>
    <submittedName>
        <fullName evidence="3">Outer membrane biogenesis protein BamB</fullName>
    </submittedName>
</protein>
<dbReference type="PANTHER" id="PTHR34512">
    <property type="entry name" value="CELL SURFACE PROTEIN"/>
    <property type="match status" value="1"/>
</dbReference>
<dbReference type="SUPFAM" id="SSF50998">
    <property type="entry name" value="Quinoprotein alcohol dehydrogenase-like"/>
    <property type="match status" value="1"/>
</dbReference>
<dbReference type="Pfam" id="PF13360">
    <property type="entry name" value="PQQ_2"/>
    <property type="match status" value="2"/>
</dbReference>
<keyword evidence="1" id="KW-0732">Signal</keyword>
<dbReference type="InterPro" id="IPR002372">
    <property type="entry name" value="PQQ_rpt_dom"/>
</dbReference>
<accession>A0A518E3K1</accession>
<dbReference type="SMART" id="SM00564">
    <property type="entry name" value="PQQ"/>
    <property type="match status" value="3"/>
</dbReference>
<gene>
    <name evidence="3" type="ORF">Pla8534_65360</name>
</gene>
<evidence type="ECO:0000313" key="4">
    <source>
        <dbReference type="Proteomes" id="UP000317648"/>
    </source>
</evidence>
<feature type="signal peptide" evidence="1">
    <location>
        <begin position="1"/>
        <end position="18"/>
    </location>
</feature>
<dbReference type="InterPro" id="IPR018391">
    <property type="entry name" value="PQQ_b-propeller_rpt"/>
</dbReference>
<feature type="domain" description="Pyrrolo-quinoline quinone repeat" evidence="2">
    <location>
        <begin position="120"/>
        <end position="211"/>
    </location>
</feature>
<keyword evidence="4" id="KW-1185">Reference proteome</keyword>
<name>A0A518E3K1_9BACT</name>
<dbReference type="EMBL" id="CP036433">
    <property type="protein sequence ID" value="QDU98664.1"/>
    <property type="molecule type" value="Genomic_DNA"/>
</dbReference>
<dbReference type="Proteomes" id="UP000317648">
    <property type="component" value="Chromosome"/>
</dbReference>
<dbReference type="Gene3D" id="2.130.10.10">
    <property type="entry name" value="YVTN repeat-like/Quinoprotein amine dehydrogenase"/>
    <property type="match status" value="2"/>
</dbReference>
<evidence type="ECO:0000259" key="2">
    <source>
        <dbReference type="Pfam" id="PF13360"/>
    </source>
</evidence>
<evidence type="ECO:0000313" key="3">
    <source>
        <dbReference type="EMBL" id="QDU98664.1"/>
    </source>
</evidence>
<dbReference type="RefSeq" id="WP_231756458.1">
    <property type="nucleotide sequence ID" value="NZ_CP036433.1"/>
</dbReference>